<name>A0A8J1XX42_OWEFU</name>
<evidence type="ECO:0000313" key="1">
    <source>
        <dbReference type="EMBL" id="CAH1785913.1"/>
    </source>
</evidence>
<reference evidence="1" key="1">
    <citation type="submission" date="2022-03" db="EMBL/GenBank/DDBJ databases">
        <authorList>
            <person name="Martin C."/>
        </authorList>
    </citation>
    <scope>NUCLEOTIDE SEQUENCE</scope>
</reference>
<dbReference type="Proteomes" id="UP000749559">
    <property type="component" value="Unassembled WGS sequence"/>
</dbReference>
<comment type="caution">
    <text evidence="1">The sequence shown here is derived from an EMBL/GenBank/DDBJ whole genome shotgun (WGS) entry which is preliminary data.</text>
</comment>
<gene>
    <name evidence="1" type="ORF">OFUS_LOCUS11911</name>
</gene>
<organism evidence="1 2">
    <name type="scientific">Owenia fusiformis</name>
    <name type="common">Polychaete worm</name>
    <dbReference type="NCBI Taxonomy" id="6347"/>
    <lineage>
        <taxon>Eukaryota</taxon>
        <taxon>Metazoa</taxon>
        <taxon>Spiralia</taxon>
        <taxon>Lophotrochozoa</taxon>
        <taxon>Annelida</taxon>
        <taxon>Polychaeta</taxon>
        <taxon>Sedentaria</taxon>
        <taxon>Canalipalpata</taxon>
        <taxon>Sabellida</taxon>
        <taxon>Oweniida</taxon>
        <taxon>Oweniidae</taxon>
        <taxon>Owenia</taxon>
    </lineage>
</organism>
<proteinExistence type="predicted"/>
<sequence length="109" mass="12333">MMKYGCLPILVLCLLVLCEASLRSQQLEKLSKPSDWRFTNCSENRGSLCVCPKKACGCVTIRQEDLSPRRRATSFSYFMFSDCNEFPQSDPSYIDKRCGCQGNCHCATL</sequence>
<evidence type="ECO:0000313" key="2">
    <source>
        <dbReference type="Proteomes" id="UP000749559"/>
    </source>
</evidence>
<protein>
    <submittedName>
        <fullName evidence="1">Uncharacterized protein</fullName>
    </submittedName>
</protein>
<keyword evidence="2" id="KW-1185">Reference proteome</keyword>
<accession>A0A8J1XX42</accession>
<dbReference type="EMBL" id="CAIIXF020000006">
    <property type="protein sequence ID" value="CAH1785913.1"/>
    <property type="molecule type" value="Genomic_DNA"/>
</dbReference>
<dbReference type="AlphaFoldDB" id="A0A8J1XX42"/>